<sequence>MSERSARAVTAFKEQIDSSTAAFFSSCVHCGMCAHACLFHNESGDPKYTPIHKLEPMRRVWWSEFTFFGKLLSAVGLGPKVTDELLQEWQELVYNGCSLCGRCSMVCPVGNDITGMIRKEREGMVAAGYAPEGLIGASARAVRIGSPMGVTLKAVQAQVRHVENDTGLKVPFDQEGAEYLVLMSSMEIMNYPEYLEAIAQIFDHAGLSWTLSSEAFEATNSGIQIGSSDIARELVSRVVEAAEKLKVKTVISPECGHAYTALRWEGPNLIGRPYTFKARHIVEVLDDLRERGLLKTEGMEDELVTFHDPCQLVRRGGVEKEPRRLVDMICSNFVEMHDHGKLNWCCGAGGGVGAIEEAFDLKMTAFNAKKRQLEEVKPDKLITACANCRIQLEEGLEENNMDIPVVGLTEMLAEHLADKTDA</sequence>
<dbReference type="SUPFAM" id="SSF46548">
    <property type="entry name" value="alpha-helical ferredoxin"/>
    <property type="match status" value="1"/>
</dbReference>
<keyword evidence="5" id="KW-0408">Iron</keyword>
<evidence type="ECO:0000256" key="5">
    <source>
        <dbReference type="ARBA" id="ARBA00023004"/>
    </source>
</evidence>
<dbReference type="GO" id="GO:0051539">
    <property type="term" value="F:4 iron, 4 sulfur cluster binding"/>
    <property type="evidence" value="ECO:0007669"/>
    <property type="project" value="UniProtKB-KW"/>
</dbReference>
<gene>
    <name evidence="8" type="ORF">CH339_00210</name>
</gene>
<dbReference type="PROSITE" id="PS51379">
    <property type="entry name" value="4FE4S_FER_2"/>
    <property type="match status" value="1"/>
</dbReference>
<dbReference type="Pfam" id="PF02754">
    <property type="entry name" value="CCG"/>
    <property type="match status" value="1"/>
</dbReference>
<keyword evidence="2" id="KW-0004">4Fe-4S</keyword>
<dbReference type="RefSeq" id="WP_111432249.1">
    <property type="nucleotide sequence ID" value="NZ_JACIGG010000001.1"/>
</dbReference>
<dbReference type="OrthoDB" id="9794954at2"/>
<evidence type="ECO:0000256" key="6">
    <source>
        <dbReference type="ARBA" id="ARBA00023014"/>
    </source>
</evidence>
<dbReference type="PANTHER" id="PTHR43551">
    <property type="entry name" value="FUMARATE REDUCTASE IRON-SULFUR SUBUNIT"/>
    <property type="match status" value="1"/>
</dbReference>
<keyword evidence="1" id="KW-0813">Transport</keyword>
<evidence type="ECO:0000256" key="1">
    <source>
        <dbReference type="ARBA" id="ARBA00022448"/>
    </source>
</evidence>
<dbReference type="Pfam" id="PF13183">
    <property type="entry name" value="Fer4_8"/>
    <property type="match status" value="1"/>
</dbReference>
<name>A0A327JWP5_9HYPH</name>
<dbReference type="InterPro" id="IPR009051">
    <property type="entry name" value="Helical_ferredxn"/>
</dbReference>
<keyword evidence="4" id="KW-0249">Electron transport</keyword>
<dbReference type="InterPro" id="IPR017900">
    <property type="entry name" value="4Fe4S_Fe_S_CS"/>
</dbReference>
<dbReference type="Proteomes" id="UP000249299">
    <property type="component" value="Unassembled WGS sequence"/>
</dbReference>
<feature type="domain" description="4Fe-4S ferredoxin-type" evidence="7">
    <location>
        <begin position="88"/>
        <end position="119"/>
    </location>
</feature>
<comment type="caution">
    <text evidence="8">The sequence shown here is derived from an EMBL/GenBank/DDBJ whole genome shotgun (WGS) entry which is preliminary data.</text>
</comment>
<organism evidence="8 9">
    <name type="scientific">Rhodobium orientis</name>
    <dbReference type="NCBI Taxonomy" id="34017"/>
    <lineage>
        <taxon>Bacteria</taxon>
        <taxon>Pseudomonadati</taxon>
        <taxon>Pseudomonadota</taxon>
        <taxon>Alphaproteobacteria</taxon>
        <taxon>Hyphomicrobiales</taxon>
        <taxon>Rhodobiaceae</taxon>
        <taxon>Rhodobium</taxon>
    </lineage>
</organism>
<protein>
    <submittedName>
        <fullName evidence="8">Heterodisulfide reductase</fullName>
    </submittedName>
</protein>
<dbReference type="GO" id="GO:0016491">
    <property type="term" value="F:oxidoreductase activity"/>
    <property type="evidence" value="ECO:0007669"/>
    <property type="project" value="UniProtKB-ARBA"/>
</dbReference>
<evidence type="ECO:0000256" key="3">
    <source>
        <dbReference type="ARBA" id="ARBA00022723"/>
    </source>
</evidence>
<dbReference type="InterPro" id="IPR004017">
    <property type="entry name" value="Cys_rich_dom"/>
</dbReference>
<dbReference type="PROSITE" id="PS00198">
    <property type="entry name" value="4FE4S_FER_1"/>
    <property type="match status" value="1"/>
</dbReference>
<accession>A0A327JWP5</accession>
<keyword evidence="3" id="KW-0479">Metal-binding</keyword>
<evidence type="ECO:0000256" key="2">
    <source>
        <dbReference type="ARBA" id="ARBA00022485"/>
    </source>
</evidence>
<dbReference type="InterPro" id="IPR017896">
    <property type="entry name" value="4Fe4S_Fe-S-bd"/>
</dbReference>
<evidence type="ECO:0000313" key="8">
    <source>
        <dbReference type="EMBL" id="RAI29995.1"/>
    </source>
</evidence>
<keyword evidence="6" id="KW-0411">Iron-sulfur</keyword>
<dbReference type="AlphaFoldDB" id="A0A327JWP5"/>
<dbReference type="GO" id="GO:0046872">
    <property type="term" value="F:metal ion binding"/>
    <property type="evidence" value="ECO:0007669"/>
    <property type="project" value="UniProtKB-KW"/>
</dbReference>
<evidence type="ECO:0000259" key="7">
    <source>
        <dbReference type="PROSITE" id="PS51379"/>
    </source>
</evidence>
<reference evidence="8 9" key="1">
    <citation type="submission" date="2017-07" db="EMBL/GenBank/DDBJ databases">
        <title>Draft Genome Sequences of Select Purple Nonsulfur Bacteria.</title>
        <authorList>
            <person name="Lasarre B."/>
            <person name="Mckinlay J.B."/>
        </authorList>
    </citation>
    <scope>NUCLEOTIDE SEQUENCE [LARGE SCALE GENOMIC DNA]</scope>
    <source>
        <strain evidence="8 9">DSM 11290</strain>
    </source>
</reference>
<dbReference type="EMBL" id="NPEV01000001">
    <property type="protein sequence ID" value="RAI29995.1"/>
    <property type="molecule type" value="Genomic_DNA"/>
</dbReference>
<dbReference type="PANTHER" id="PTHR43551:SF1">
    <property type="entry name" value="HETERODISULFIDE REDUCTASE"/>
    <property type="match status" value="1"/>
</dbReference>
<evidence type="ECO:0000256" key="4">
    <source>
        <dbReference type="ARBA" id="ARBA00022982"/>
    </source>
</evidence>
<proteinExistence type="predicted"/>
<keyword evidence="9" id="KW-1185">Reference proteome</keyword>
<evidence type="ECO:0000313" key="9">
    <source>
        <dbReference type="Proteomes" id="UP000249299"/>
    </source>
</evidence>
<dbReference type="Gene3D" id="1.10.1060.10">
    <property type="entry name" value="Alpha-helical ferredoxin"/>
    <property type="match status" value="1"/>
</dbReference>